<keyword evidence="10" id="KW-0067">ATP-binding</keyword>
<evidence type="ECO:0000256" key="21">
    <source>
        <dbReference type="ARBA" id="ARBA00025749"/>
    </source>
</evidence>
<evidence type="ECO:0000256" key="20">
    <source>
        <dbReference type="ARBA" id="ARBA00024636"/>
    </source>
</evidence>
<comment type="catalytic activity">
    <reaction evidence="19">
        <text>2-(5Z,8Z,11Z,14Z-eicosatetraenoyl)-glycerol + ATP = 2-(5Z,8Z,11Z,14Z-eicosatetraenoyl)-sn-glycero-3-phosphate + ADP + H(+)</text>
        <dbReference type="Rhea" id="RHEA:43316"/>
        <dbReference type="ChEBI" id="CHEBI:15378"/>
        <dbReference type="ChEBI" id="CHEBI:30616"/>
        <dbReference type="ChEBI" id="CHEBI:52392"/>
        <dbReference type="ChEBI" id="CHEBI:78209"/>
        <dbReference type="ChEBI" id="CHEBI:456216"/>
    </reaction>
    <physiologicalReaction direction="left-to-right" evidence="19">
        <dbReference type="Rhea" id="RHEA:43317"/>
    </physiologicalReaction>
</comment>
<comment type="caution">
    <text evidence="31">The sequence shown here is derived from an EMBL/GenBank/DDBJ whole genome shotgun (WGS) entry which is preliminary data.</text>
</comment>
<evidence type="ECO:0000256" key="13">
    <source>
        <dbReference type="ARBA" id="ARBA00023136"/>
    </source>
</evidence>
<dbReference type="Proteomes" id="UP001642483">
    <property type="component" value="Unassembled WGS sequence"/>
</dbReference>
<keyword evidence="13" id="KW-0472">Membrane</keyword>
<dbReference type="Pfam" id="PF00781">
    <property type="entry name" value="DAGK_cat"/>
    <property type="match status" value="1"/>
</dbReference>
<evidence type="ECO:0000256" key="5">
    <source>
        <dbReference type="ARBA" id="ARBA00012133"/>
    </source>
</evidence>
<accession>A0ABP0FEI7</accession>
<organism evidence="31 32">
    <name type="scientific">Clavelina lepadiformis</name>
    <name type="common">Light-bulb sea squirt</name>
    <name type="synonym">Ascidia lepadiformis</name>
    <dbReference type="NCBI Taxonomy" id="159417"/>
    <lineage>
        <taxon>Eukaryota</taxon>
        <taxon>Metazoa</taxon>
        <taxon>Chordata</taxon>
        <taxon>Tunicata</taxon>
        <taxon>Ascidiacea</taxon>
        <taxon>Aplousobranchia</taxon>
        <taxon>Clavelinidae</taxon>
        <taxon>Clavelina</taxon>
    </lineage>
</organism>
<evidence type="ECO:0000256" key="9">
    <source>
        <dbReference type="ARBA" id="ARBA00022792"/>
    </source>
</evidence>
<dbReference type="EMBL" id="CAWYQH010000035">
    <property type="protein sequence ID" value="CAK8676687.1"/>
    <property type="molecule type" value="Genomic_DNA"/>
</dbReference>
<keyword evidence="11" id="KW-0443">Lipid metabolism</keyword>
<evidence type="ECO:0000256" key="10">
    <source>
        <dbReference type="ARBA" id="ARBA00022840"/>
    </source>
</evidence>
<dbReference type="EC" id="2.7.1.94" evidence="23"/>
<dbReference type="InterPro" id="IPR045579">
    <property type="entry name" value="AGK_C"/>
</dbReference>
<evidence type="ECO:0000256" key="2">
    <source>
        <dbReference type="ARBA" id="ARBA00004569"/>
    </source>
</evidence>
<evidence type="ECO:0000256" key="26">
    <source>
        <dbReference type="ARBA" id="ARBA00044480"/>
    </source>
</evidence>
<evidence type="ECO:0000256" key="6">
    <source>
        <dbReference type="ARBA" id="ARBA00022679"/>
    </source>
</evidence>
<sequence length="402" mass="44790">MLLFCSVTHHGTDPVHWLYEPKTITVFLNPAANNGKASKLFEKNAAPILQLSGCHINVVRLEYEGQAKQLMSVLEKSDMIVAAGGNGTVSEVITGLMRRPDFKTWLNVPIGVIPLGKTNTLCRKLCTECDPSNTAQWIMTATSDILKSTCRPVDVMKVTADTGKSVYAVSDIRWGSYSEAQGKTDKYWYWGPLKKYMTFVFASFRSKIQTPRELELSYNGPKPVVVPAKETKPVSTPDNINNSILGSKIVGFFNWIWSKSNDAEVNASEKQLSNDNNKEDDGESQVVYGTSGKNYKTLEFVASANVHDPNKGRASACAQITIEKPDFTMLQFITNGPNYFKNNEPNSDQLTKISSSQFEITPANPDEVWFKIDNEDYEAMTCKVELFPNIIKMICSNISTQL</sequence>
<evidence type="ECO:0000313" key="32">
    <source>
        <dbReference type="Proteomes" id="UP001642483"/>
    </source>
</evidence>
<evidence type="ECO:0000256" key="3">
    <source>
        <dbReference type="ARBA" id="ARBA00004637"/>
    </source>
</evidence>
<evidence type="ECO:0000256" key="17">
    <source>
        <dbReference type="ARBA" id="ARBA00024505"/>
    </source>
</evidence>
<dbReference type="InterPro" id="IPR016064">
    <property type="entry name" value="NAD/diacylglycerol_kinase_sf"/>
</dbReference>
<dbReference type="Gene3D" id="2.60.200.40">
    <property type="match status" value="1"/>
</dbReference>
<name>A0ABP0FEI7_CLALP</name>
<evidence type="ECO:0000256" key="7">
    <source>
        <dbReference type="ARBA" id="ARBA00022741"/>
    </source>
</evidence>
<evidence type="ECO:0000256" key="4">
    <source>
        <dbReference type="ARBA" id="ARBA00005175"/>
    </source>
</evidence>
<dbReference type="InterPro" id="IPR017438">
    <property type="entry name" value="ATP-NAD_kinase_N"/>
</dbReference>
<dbReference type="PANTHER" id="PTHR12358">
    <property type="entry name" value="SPHINGOSINE KINASE"/>
    <property type="match status" value="1"/>
</dbReference>
<evidence type="ECO:0000256" key="15">
    <source>
        <dbReference type="ARBA" id="ARBA00023411"/>
    </source>
</evidence>
<feature type="domain" description="DAGKc" evidence="30">
    <location>
        <begin position="19"/>
        <end position="162"/>
    </location>
</feature>
<keyword evidence="12" id="KW-0496">Mitochondrion</keyword>
<evidence type="ECO:0000256" key="11">
    <source>
        <dbReference type="ARBA" id="ARBA00023098"/>
    </source>
</evidence>
<comment type="catalytic activity">
    <reaction evidence="28">
        <text>a monoacylglycerol + ATP = a monoacyl-sn-glycero-3-phosphate + ADP + H(+)</text>
        <dbReference type="Rhea" id="RHEA:19293"/>
        <dbReference type="ChEBI" id="CHEBI:15378"/>
        <dbReference type="ChEBI" id="CHEBI:17408"/>
        <dbReference type="ChEBI" id="CHEBI:30616"/>
        <dbReference type="ChEBI" id="CHEBI:77589"/>
        <dbReference type="ChEBI" id="CHEBI:456216"/>
        <dbReference type="EC" id="2.7.1.94"/>
    </reaction>
    <physiologicalReaction direction="left-to-right" evidence="28">
        <dbReference type="Rhea" id="RHEA:19294"/>
    </physiologicalReaction>
</comment>
<comment type="catalytic activity">
    <reaction evidence="14">
        <text>1,2-di-(9Z-octadecenoyl)-sn-glycerol + ATP = 1,2-di-(9Z-octadecenoyl)-sn-glycero-3-phosphate + ADP + H(+)</text>
        <dbReference type="Rhea" id="RHEA:40327"/>
        <dbReference type="ChEBI" id="CHEBI:15378"/>
        <dbReference type="ChEBI" id="CHEBI:30616"/>
        <dbReference type="ChEBI" id="CHEBI:52333"/>
        <dbReference type="ChEBI" id="CHEBI:74546"/>
        <dbReference type="ChEBI" id="CHEBI:456216"/>
    </reaction>
    <physiologicalReaction direction="left-to-right" evidence="14">
        <dbReference type="Rhea" id="RHEA:40328"/>
    </physiologicalReaction>
</comment>
<comment type="subcellular location">
    <subcellularLocation>
        <location evidence="3">Mitochondrion inner membrane</location>
        <topology evidence="3">Peripheral membrane protein</topology>
    </subcellularLocation>
    <subcellularLocation>
        <location evidence="2">Mitochondrion intermembrane space</location>
    </subcellularLocation>
</comment>
<comment type="cofactor">
    <cofactor evidence="1">
        <name>Mg(2+)</name>
        <dbReference type="ChEBI" id="CHEBI:18420"/>
    </cofactor>
</comment>
<evidence type="ECO:0000256" key="16">
    <source>
        <dbReference type="ARBA" id="ARBA00024483"/>
    </source>
</evidence>
<evidence type="ECO:0000256" key="23">
    <source>
        <dbReference type="ARBA" id="ARBA00026098"/>
    </source>
</evidence>
<evidence type="ECO:0000256" key="14">
    <source>
        <dbReference type="ARBA" id="ARBA00023371"/>
    </source>
</evidence>
<gene>
    <name evidence="31" type="ORF">CVLEPA_LOCUS6135</name>
</gene>
<comment type="catalytic activity">
    <reaction evidence="17">
        <text>1-(9Z-octadecenoyl)-sn-glycerol + ATP = 1-(9Z-octadecenoyl)-sn-glycero-3-phosphate + ADP + H(+)</text>
        <dbReference type="Rhea" id="RHEA:41079"/>
        <dbReference type="ChEBI" id="CHEBI:15378"/>
        <dbReference type="ChEBI" id="CHEBI:30616"/>
        <dbReference type="ChEBI" id="CHEBI:74544"/>
        <dbReference type="ChEBI" id="CHEBI:75757"/>
        <dbReference type="ChEBI" id="CHEBI:456216"/>
    </reaction>
    <physiologicalReaction direction="left-to-right" evidence="17">
        <dbReference type="Rhea" id="RHEA:41080"/>
    </physiologicalReaction>
</comment>
<dbReference type="PANTHER" id="PTHR12358:SF31">
    <property type="entry name" value="ACYLGLYCEROL KINASE, MITOCHONDRIAL"/>
    <property type="match status" value="1"/>
</dbReference>
<evidence type="ECO:0000256" key="27">
    <source>
        <dbReference type="ARBA" id="ARBA00048034"/>
    </source>
</evidence>
<proteinExistence type="inferred from homology"/>
<evidence type="ECO:0000256" key="18">
    <source>
        <dbReference type="ARBA" id="ARBA00024512"/>
    </source>
</evidence>
<evidence type="ECO:0000313" key="31">
    <source>
        <dbReference type="EMBL" id="CAK8676687.1"/>
    </source>
</evidence>
<comment type="similarity">
    <text evidence="21">Belongs to the AGK family.</text>
</comment>
<comment type="catalytic activity">
    <reaction evidence="15">
        <text>a 1,2-diacyl-sn-glycerol + ATP = a 1,2-diacyl-sn-glycero-3-phosphate + ADP + H(+)</text>
        <dbReference type="Rhea" id="RHEA:10272"/>
        <dbReference type="ChEBI" id="CHEBI:15378"/>
        <dbReference type="ChEBI" id="CHEBI:17815"/>
        <dbReference type="ChEBI" id="CHEBI:30616"/>
        <dbReference type="ChEBI" id="CHEBI:58608"/>
        <dbReference type="ChEBI" id="CHEBI:456216"/>
        <dbReference type="EC" id="2.7.1.107"/>
    </reaction>
    <physiologicalReaction direction="left-to-right" evidence="15">
        <dbReference type="Rhea" id="RHEA:10273"/>
    </physiologicalReaction>
</comment>
<evidence type="ECO:0000256" key="25">
    <source>
        <dbReference type="ARBA" id="ARBA00030553"/>
    </source>
</evidence>
<dbReference type="InterPro" id="IPR050187">
    <property type="entry name" value="Lipid_Phosphate_FormReg"/>
</dbReference>
<dbReference type="PROSITE" id="PS50146">
    <property type="entry name" value="DAGK"/>
    <property type="match status" value="1"/>
</dbReference>
<evidence type="ECO:0000256" key="28">
    <source>
        <dbReference type="ARBA" id="ARBA00048663"/>
    </source>
</evidence>
<evidence type="ECO:0000256" key="12">
    <source>
        <dbReference type="ARBA" id="ARBA00023128"/>
    </source>
</evidence>
<keyword evidence="6" id="KW-0808">Transferase</keyword>
<dbReference type="Gene3D" id="3.40.50.10330">
    <property type="entry name" value="Probable inorganic polyphosphate/atp-NAD kinase, domain 1"/>
    <property type="match status" value="1"/>
</dbReference>
<protein>
    <recommendedName>
        <fullName evidence="24">Acylglycerol kinase, mitochondrial</fullName>
        <ecNumber evidence="5">2.7.1.107</ecNumber>
        <ecNumber evidence="22">2.7.1.138</ecNumber>
        <ecNumber evidence="23">2.7.1.94</ecNumber>
    </recommendedName>
    <alternativeName>
        <fullName evidence="25">Multiple substrate lipid kinase</fullName>
    </alternativeName>
</protein>
<keyword evidence="7" id="KW-0547">Nucleotide-binding</keyword>
<reference evidence="31 32" key="1">
    <citation type="submission" date="2024-02" db="EMBL/GenBank/DDBJ databases">
        <authorList>
            <person name="Daric V."/>
            <person name="Darras S."/>
        </authorList>
    </citation>
    <scope>NUCLEOTIDE SEQUENCE [LARGE SCALE GENOMIC DNA]</scope>
</reference>
<dbReference type="InterPro" id="IPR001206">
    <property type="entry name" value="Diacylglycerol_kinase_cat_dom"/>
</dbReference>
<comment type="catalytic activity">
    <reaction evidence="18">
        <text>a 1-acyl-sn-glycerol + ATP = a 1-acyl-sn-glycero-3-phosphate + ADP + H(+)</text>
        <dbReference type="Rhea" id="RHEA:33747"/>
        <dbReference type="ChEBI" id="CHEBI:15378"/>
        <dbReference type="ChEBI" id="CHEBI:30616"/>
        <dbReference type="ChEBI" id="CHEBI:57970"/>
        <dbReference type="ChEBI" id="CHEBI:64683"/>
        <dbReference type="ChEBI" id="CHEBI:456216"/>
    </reaction>
    <physiologicalReaction direction="left-to-right" evidence="18">
        <dbReference type="Rhea" id="RHEA:33748"/>
    </physiologicalReaction>
</comment>
<dbReference type="Pfam" id="PF19712">
    <property type="entry name" value="AGK_C"/>
    <property type="match status" value="1"/>
</dbReference>
<comment type="catalytic activity">
    <reaction evidence="16">
        <text>1-(5Z,8Z,11Z,14Z-eicosatetraenoyl)-sn-glycerol + ATP = 1-(5Z,8Z,11Z,14Z-eicosatetraenoyl)-sn-glycero-3-phosphate + ADP + H(+)</text>
        <dbReference type="Rhea" id="RHEA:43328"/>
        <dbReference type="ChEBI" id="CHEBI:15378"/>
        <dbReference type="ChEBI" id="CHEBI:30616"/>
        <dbReference type="ChEBI" id="CHEBI:34071"/>
        <dbReference type="ChEBI" id="CHEBI:74938"/>
        <dbReference type="ChEBI" id="CHEBI:456216"/>
    </reaction>
    <physiologicalReaction direction="left-to-right" evidence="16">
        <dbReference type="Rhea" id="RHEA:43329"/>
    </physiologicalReaction>
</comment>
<dbReference type="SMART" id="SM00046">
    <property type="entry name" value="DAGKc"/>
    <property type="match status" value="1"/>
</dbReference>
<keyword evidence="9" id="KW-0999">Mitochondrion inner membrane</keyword>
<comment type="pathway">
    <text evidence="4">Lipid metabolism; glycerolipid metabolism.</text>
</comment>
<dbReference type="EC" id="2.7.1.107" evidence="5"/>
<evidence type="ECO:0000256" key="24">
    <source>
        <dbReference type="ARBA" id="ARBA00026142"/>
    </source>
</evidence>
<dbReference type="EC" id="2.7.1.138" evidence="22"/>
<comment type="catalytic activity">
    <reaction evidence="20">
        <text>1-hexadecanoyl-sn-glycerol + ATP = 1-hexadecanoyl-sn-glycero-3-phosphate + ADP + H(+)</text>
        <dbReference type="Rhea" id="RHEA:43308"/>
        <dbReference type="ChEBI" id="CHEBI:15378"/>
        <dbReference type="ChEBI" id="CHEBI:30616"/>
        <dbReference type="ChEBI" id="CHEBI:57518"/>
        <dbReference type="ChEBI" id="CHEBI:75542"/>
        <dbReference type="ChEBI" id="CHEBI:456216"/>
    </reaction>
    <physiologicalReaction direction="left-to-right" evidence="20">
        <dbReference type="Rhea" id="RHEA:43309"/>
    </physiologicalReaction>
</comment>
<evidence type="ECO:0000256" key="19">
    <source>
        <dbReference type="ARBA" id="ARBA00024556"/>
    </source>
</evidence>
<dbReference type="SUPFAM" id="SSF111331">
    <property type="entry name" value="NAD kinase/diacylglycerol kinase-like"/>
    <property type="match status" value="1"/>
</dbReference>
<evidence type="ECO:0000259" key="30">
    <source>
        <dbReference type="PROSITE" id="PS50146"/>
    </source>
</evidence>
<evidence type="ECO:0000256" key="1">
    <source>
        <dbReference type="ARBA" id="ARBA00001946"/>
    </source>
</evidence>
<comment type="catalytic activity">
    <reaction evidence="26">
        <text>a 2-acylglycerol + ATP = a 2-acyl-sn-glycerol 3-phosphate + ADP + H(+)</text>
        <dbReference type="Rhea" id="RHEA:39847"/>
        <dbReference type="ChEBI" id="CHEBI:15378"/>
        <dbReference type="ChEBI" id="CHEBI:17389"/>
        <dbReference type="ChEBI" id="CHEBI:30616"/>
        <dbReference type="ChEBI" id="CHEBI:64982"/>
        <dbReference type="ChEBI" id="CHEBI:456216"/>
    </reaction>
    <physiologicalReaction direction="left-to-right" evidence="26">
        <dbReference type="Rhea" id="RHEA:39848"/>
    </physiologicalReaction>
</comment>
<evidence type="ECO:0000256" key="29">
    <source>
        <dbReference type="ARBA" id="ARBA00048876"/>
    </source>
</evidence>
<comment type="catalytic activity">
    <reaction evidence="27">
        <text>an N-acylsphing-4-enine + ATP = an N-acylsphing-4-enine 1-phosphate + ADP + H(+)</text>
        <dbReference type="Rhea" id="RHEA:17929"/>
        <dbReference type="ChEBI" id="CHEBI:15378"/>
        <dbReference type="ChEBI" id="CHEBI:30616"/>
        <dbReference type="ChEBI" id="CHEBI:52639"/>
        <dbReference type="ChEBI" id="CHEBI:57674"/>
        <dbReference type="ChEBI" id="CHEBI:456216"/>
        <dbReference type="EC" id="2.7.1.138"/>
    </reaction>
    <physiologicalReaction direction="left-to-right" evidence="27">
        <dbReference type="Rhea" id="RHEA:17930"/>
    </physiologicalReaction>
</comment>
<evidence type="ECO:0000256" key="22">
    <source>
        <dbReference type="ARBA" id="ARBA00026096"/>
    </source>
</evidence>
<keyword evidence="8" id="KW-0418">Kinase</keyword>
<comment type="catalytic activity">
    <reaction evidence="29">
        <text>N-(hexanoyl)sphing-4-enine + ATP = N-hexanoylsphing-4-enine 1-phosphate + ADP + H(+)</text>
        <dbReference type="Rhea" id="RHEA:43312"/>
        <dbReference type="ChEBI" id="CHEBI:15378"/>
        <dbReference type="ChEBI" id="CHEBI:30616"/>
        <dbReference type="ChEBI" id="CHEBI:63867"/>
        <dbReference type="ChEBI" id="CHEBI:82959"/>
        <dbReference type="ChEBI" id="CHEBI:456216"/>
    </reaction>
    <physiologicalReaction direction="left-to-right" evidence="29">
        <dbReference type="Rhea" id="RHEA:43313"/>
    </physiologicalReaction>
</comment>
<keyword evidence="32" id="KW-1185">Reference proteome</keyword>
<evidence type="ECO:0000256" key="8">
    <source>
        <dbReference type="ARBA" id="ARBA00022777"/>
    </source>
</evidence>